<organism evidence="2 3">
    <name type="scientific">Solimicrobium silvestre</name>
    <dbReference type="NCBI Taxonomy" id="2099400"/>
    <lineage>
        <taxon>Bacteria</taxon>
        <taxon>Pseudomonadati</taxon>
        <taxon>Pseudomonadota</taxon>
        <taxon>Betaproteobacteria</taxon>
        <taxon>Burkholderiales</taxon>
        <taxon>Oxalobacteraceae</taxon>
        <taxon>Solimicrobium</taxon>
    </lineage>
</organism>
<evidence type="ECO:0000256" key="1">
    <source>
        <dbReference type="SAM" id="MobiDB-lite"/>
    </source>
</evidence>
<dbReference type="InterPro" id="IPR006441">
    <property type="entry name" value="Phage_P2_GpN"/>
</dbReference>
<comment type="caution">
    <text evidence="2">The sequence shown here is derived from an EMBL/GenBank/DDBJ whole genome shotgun (WGS) entry which is preliminary data.</text>
</comment>
<name>A0A2S9GT30_9BURK</name>
<gene>
    <name evidence="2" type="ORF">S2091_4446</name>
</gene>
<feature type="region of interest" description="Disordered" evidence="1">
    <location>
        <begin position="67"/>
        <end position="94"/>
    </location>
</feature>
<dbReference type="EMBL" id="PUGF01000034">
    <property type="protein sequence ID" value="PRC90865.1"/>
    <property type="molecule type" value="Genomic_DNA"/>
</dbReference>
<evidence type="ECO:0000313" key="2">
    <source>
        <dbReference type="EMBL" id="PRC90865.1"/>
    </source>
</evidence>
<reference evidence="2 3" key="1">
    <citation type="submission" date="2018-02" db="EMBL/GenBank/DDBJ databases">
        <title>Solimicrobium silvestre gen. nov., sp. nov., isolated from alpine forest soil.</title>
        <authorList>
            <person name="Margesin R."/>
            <person name="Albuquerque L."/>
            <person name="Zhang D.-C."/>
            <person name="Froufe H.J.C."/>
            <person name="Severino R."/>
            <person name="Roxo I."/>
            <person name="Egas C."/>
            <person name="Da Costa M.S."/>
        </authorList>
    </citation>
    <scope>NUCLEOTIDE SEQUENCE [LARGE SCALE GENOMIC DNA]</scope>
    <source>
        <strain evidence="2 3">S20-91</strain>
    </source>
</reference>
<sequence>MKKPTRLAFNAYTAQLASLNDTGNATDTFSVVPSVQQRLENKIQESSAFLSRVNIIGVTEQEGEKLGLGISSPIASRTDTNKGDRKTRDPSDLDSQRYRCEKTNFDTHIPYAKLDAWAKFPDFQDRVARQIFIRQGLDRMVVGFHGASVSPDTDITKNPLLQDVNKGWLQHYREQAPSRVMGSGSTDGKVTIGAGGDYENLDAAVFDALNLLEPWYRDDTGLVVIMGRQLLTDKYFPMVNVNQAPSETLAADIVMSQKRIGGLPAVTVPYFPGNALFITRYDNLSIYFQEGARRRRVVDEAKRDRIENYESSNDAYVVEDFGLGALIENITLVTKTEPPEDKE</sequence>
<protein>
    <submittedName>
        <fullName evidence="2">Phage major capsid protein, P2 family</fullName>
    </submittedName>
</protein>
<accession>A0A2S9GT30</accession>
<dbReference type="OrthoDB" id="5464529at2"/>
<proteinExistence type="predicted"/>
<feature type="compositionally biased region" description="Basic and acidic residues" evidence="1">
    <location>
        <begin position="79"/>
        <end position="94"/>
    </location>
</feature>
<evidence type="ECO:0000313" key="3">
    <source>
        <dbReference type="Proteomes" id="UP000237839"/>
    </source>
</evidence>
<dbReference type="NCBIfam" id="TIGR01551">
    <property type="entry name" value="major_capsid_P2"/>
    <property type="match status" value="1"/>
</dbReference>
<keyword evidence="3" id="KW-1185">Reference proteome</keyword>
<dbReference type="AlphaFoldDB" id="A0A2S9GT30"/>
<dbReference type="Proteomes" id="UP000237839">
    <property type="component" value="Unassembled WGS sequence"/>
</dbReference>
<dbReference type="Pfam" id="PF05125">
    <property type="entry name" value="Phage_cap_P2"/>
    <property type="match status" value="1"/>
</dbReference>
<dbReference type="RefSeq" id="WP_105534173.1">
    <property type="nucleotide sequence ID" value="NZ_PUGF01000034.1"/>
</dbReference>